<dbReference type="Gene3D" id="2.40.128.90">
    <property type="entry name" value="OMPT-like"/>
    <property type="match status" value="1"/>
</dbReference>
<evidence type="ECO:0000256" key="4">
    <source>
        <dbReference type="ARBA" id="ARBA00023237"/>
    </source>
</evidence>
<evidence type="ECO:0000256" key="5">
    <source>
        <dbReference type="ARBA" id="ARBA00038306"/>
    </source>
</evidence>
<dbReference type="SUPFAM" id="SSF69917">
    <property type="entry name" value="OMPT-like"/>
    <property type="match status" value="1"/>
</dbReference>
<dbReference type="Pfam" id="PF13505">
    <property type="entry name" value="OMP_b-brl"/>
    <property type="match status" value="3"/>
</dbReference>
<dbReference type="AlphaFoldDB" id="A0A345ZXP4"/>
<dbReference type="OrthoDB" id="7591823at2"/>
<dbReference type="InterPro" id="IPR027385">
    <property type="entry name" value="Beta-barrel_OMP"/>
</dbReference>
<gene>
    <name evidence="8" type="ORF">DW352_14885</name>
</gene>
<protein>
    <submittedName>
        <fullName evidence="8">Porin family protein</fullName>
    </submittedName>
</protein>
<dbReference type="Gene3D" id="2.40.160.20">
    <property type="match status" value="3"/>
</dbReference>
<feature type="domain" description="Outer membrane protein beta-barrel" evidence="7">
    <location>
        <begin position="15"/>
        <end position="215"/>
    </location>
</feature>
<dbReference type="GO" id="GO:0004190">
    <property type="term" value="F:aspartic-type endopeptidase activity"/>
    <property type="evidence" value="ECO:0007669"/>
    <property type="project" value="InterPro"/>
</dbReference>
<accession>A0A345ZXP4</accession>
<evidence type="ECO:0000256" key="6">
    <source>
        <dbReference type="SAM" id="SignalP"/>
    </source>
</evidence>
<keyword evidence="2 6" id="KW-0732">Signal</keyword>
<feature type="domain" description="Outer membrane protein beta-barrel" evidence="7">
    <location>
        <begin position="259"/>
        <end position="433"/>
    </location>
</feature>
<proteinExistence type="inferred from homology"/>
<evidence type="ECO:0000313" key="8">
    <source>
        <dbReference type="EMBL" id="AXK81691.1"/>
    </source>
</evidence>
<dbReference type="Proteomes" id="UP000254889">
    <property type="component" value="Chromosome"/>
</dbReference>
<keyword evidence="4" id="KW-0998">Cell outer membrane</keyword>
<evidence type="ECO:0000313" key="9">
    <source>
        <dbReference type="Proteomes" id="UP000254889"/>
    </source>
</evidence>
<name>A0A345ZXP4_9HYPH</name>
<dbReference type="KEGG" id="ptaw:DW352_14885"/>
<keyword evidence="9" id="KW-1185">Reference proteome</keyword>
<dbReference type="InterPro" id="IPR051692">
    <property type="entry name" value="OMP-like"/>
</dbReference>
<dbReference type="SUPFAM" id="SSF56925">
    <property type="entry name" value="OMPA-like"/>
    <property type="match status" value="3"/>
</dbReference>
<dbReference type="InterPro" id="IPR020080">
    <property type="entry name" value="OM_adhesin/peptidase_omptin"/>
</dbReference>
<evidence type="ECO:0000256" key="3">
    <source>
        <dbReference type="ARBA" id="ARBA00023136"/>
    </source>
</evidence>
<evidence type="ECO:0000256" key="1">
    <source>
        <dbReference type="ARBA" id="ARBA00004442"/>
    </source>
</evidence>
<dbReference type="PANTHER" id="PTHR34001:SF3">
    <property type="entry name" value="BLL7405 PROTEIN"/>
    <property type="match status" value="1"/>
</dbReference>
<feature type="signal peptide" evidence="6">
    <location>
        <begin position="1"/>
        <end position="24"/>
    </location>
</feature>
<comment type="similarity">
    <text evidence="5">Belongs to the Omp25/RopB family.</text>
</comment>
<organism evidence="8 9">
    <name type="scientific">Pseudolabrys taiwanensis</name>
    <dbReference type="NCBI Taxonomy" id="331696"/>
    <lineage>
        <taxon>Bacteria</taxon>
        <taxon>Pseudomonadati</taxon>
        <taxon>Pseudomonadota</taxon>
        <taxon>Alphaproteobacteria</taxon>
        <taxon>Hyphomicrobiales</taxon>
        <taxon>Xanthobacteraceae</taxon>
        <taxon>Pseudolabrys</taxon>
    </lineage>
</organism>
<feature type="domain" description="Outer membrane protein beta-barrel" evidence="7">
    <location>
        <begin position="766"/>
        <end position="969"/>
    </location>
</feature>
<dbReference type="GO" id="GO:0009279">
    <property type="term" value="C:cell outer membrane"/>
    <property type="evidence" value="ECO:0007669"/>
    <property type="project" value="UniProtKB-SubCell"/>
</dbReference>
<dbReference type="PANTHER" id="PTHR34001">
    <property type="entry name" value="BLL7405 PROTEIN"/>
    <property type="match status" value="1"/>
</dbReference>
<dbReference type="InterPro" id="IPR053724">
    <property type="entry name" value="OMP_A26_sf"/>
</dbReference>
<evidence type="ECO:0000256" key="2">
    <source>
        <dbReference type="ARBA" id="ARBA00022729"/>
    </source>
</evidence>
<keyword evidence="3" id="KW-0472">Membrane</keyword>
<dbReference type="EMBL" id="CP031417">
    <property type="protein sequence ID" value="AXK81691.1"/>
    <property type="molecule type" value="Genomic_DNA"/>
</dbReference>
<evidence type="ECO:0000259" key="7">
    <source>
        <dbReference type="Pfam" id="PF13505"/>
    </source>
</evidence>
<sequence length="972" mass="103094">MRGLTSIVSAIAVSTAAVITIAHAQNAPVDSWTGFYFGTHLGTAAAYNGWQSESTGAPYLQPFPDSFTSGGALSGVQFGYNYQAGNWVLGAEADASFADIEGSARCGKGNYVCTTHVDALGTFGLRGGYTVNGLLLYGKAGGAWLHEQYDTTPSPGAGRRNIAQGKATRLGFMLGAGVEYAFYRNLSARLEYNYLDFNSGSLSATDQSGATTDFGVHQQLHLIKLGLNYKLGETSPLSGWPLSGGGGTAGHDWTGLFVGAHAGGSWGTTDWKSADGRLGAISTSSFAGTGTMDGLLGGLQAGYNKQFGTIVAGIESDVSWGNLDGYAKCATSESVRPLSVNCRSRINVFGTVTGRLGVTYDNLLIYGRAGFAWAHEMYDARRDAAYISGSAMRTGYAVGSGLEYAFSPAWSGRFEYRYIDLGTSTVALAANSNVSNVSLAQRNHMATFALNYHIGADAGTGAMAADFPVKAPPVFSDWEMEVGTRLWYSNGKSQQDLYDSINTQVLNSRLIYGGMTGPSLEGFARFDHRSGLFVKANFGMGSLVDGQLHDEDTPPGTVPYSNTSHDMRDGSLRFGSADVGYSLIATPAGRIGPFIGYRYFYQLGRAYGCQQVGPGTFCVPTVPTSNLALTETEQWRGFALGVNSKLALDNRTSLEVDAAWVPLADRAGVDNHWRRADINPGPENGRAWGAQLEGVLNYALTPRWSIGVGGRYWFFTTTNGSARFPDAAESSPTKFTSHRYGAFVQTSYKFGGPTGTALPESLPPADWNGVYAGAHLGAGFGRSTWADPFPTPVTGDYTVMGGALSGLQIGINKQFGHWVVGAEAAASLALLEGSNTCFGGNPIAALAALECENRTSGIGLLTARLGYAFGRSLVYARAGGALARETYTINAIPADGGIDTQRRWNAGWTVGGGIEQALTDRWSVNAEYKYLDFGSRTVHFNVPGALDAVADTAVRSQRQIVTLGLNYKFGQP</sequence>
<dbReference type="InterPro" id="IPR011250">
    <property type="entry name" value="OMP/PagP_B-barrel"/>
</dbReference>
<reference evidence="8 9" key="1">
    <citation type="submission" date="2018-07" db="EMBL/GenBank/DDBJ databases">
        <authorList>
            <person name="Quirk P.G."/>
            <person name="Krulwich T.A."/>
        </authorList>
    </citation>
    <scope>NUCLEOTIDE SEQUENCE [LARGE SCALE GENOMIC DNA]</scope>
    <source>
        <strain evidence="8 9">CC-BB4</strain>
    </source>
</reference>
<feature type="chain" id="PRO_5016980407" evidence="6">
    <location>
        <begin position="25"/>
        <end position="972"/>
    </location>
</feature>
<comment type="subcellular location">
    <subcellularLocation>
        <location evidence="1">Cell outer membrane</location>
    </subcellularLocation>
</comment>